<feature type="region of interest" description="Disordered" evidence="10">
    <location>
        <begin position="55"/>
        <end position="135"/>
    </location>
</feature>
<feature type="compositionally biased region" description="Basic and acidic residues" evidence="10">
    <location>
        <begin position="55"/>
        <end position="129"/>
    </location>
</feature>
<comment type="subcellular location">
    <subcellularLocation>
        <location evidence="1">Mitochondrion</location>
    </subcellularLocation>
</comment>
<dbReference type="PANTHER" id="PTHR46103">
    <property type="entry name" value="RRNA METHYLTRANSFERASE 1, MITOCHONDRIAL"/>
    <property type="match status" value="1"/>
</dbReference>
<dbReference type="InterPro" id="IPR029064">
    <property type="entry name" value="Ribosomal_eL30-like_sf"/>
</dbReference>
<evidence type="ECO:0000256" key="1">
    <source>
        <dbReference type="ARBA" id="ARBA00004173"/>
    </source>
</evidence>
<evidence type="ECO:0000256" key="9">
    <source>
        <dbReference type="ARBA" id="ARBA00034881"/>
    </source>
</evidence>
<proteinExistence type="inferred from homology"/>
<dbReference type="SUPFAM" id="SSF55315">
    <property type="entry name" value="L30e-like"/>
    <property type="match status" value="1"/>
</dbReference>
<protein>
    <recommendedName>
        <fullName evidence="9">rRNA methyltransferase 1, mitochondrial</fullName>
    </recommendedName>
</protein>
<keyword evidence="13" id="KW-1185">Reference proteome</keyword>
<dbReference type="GO" id="GO:0016435">
    <property type="term" value="F:rRNA (guanine) methyltransferase activity"/>
    <property type="evidence" value="ECO:0007669"/>
    <property type="project" value="TreeGrafter"/>
</dbReference>
<dbReference type="AlphaFoldDB" id="U4KY33"/>
<evidence type="ECO:0000256" key="2">
    <source>
        <dbReference type="ARBA" id="ARBA00007228"/>
    </source>
</evidence>
<dbReference type="EMBL" id="HF935332">
    <property type="protein sequence ID" value="CCX07082.1"/>
    <property type="molecule type" value="Genomic_DNA"/>
</dbReference>
<dbReference type="OMA" id="HNGCILE"/>
<accession>U4KY33</accession>
<evidence type="ECO:0000313" key="13">
    <source>
        <dbReference type="Proteomes" id="UP000018144"/>
    </source>
</evidence>
<reference evidence="12 13" key="1">
    <citation type="journal article" date="2013" name="PLoS Genet.">
        <title>The genome and development-dependent transcriptomes of Pyronema confluens: a window into fungal evolution.</title>
        <authorList>
            <person name="Traeger S."/>
            <person name="Altegoer F."/>
            <person name="Freitag M."/>
            <person name="Gabaldon T."/>
            <person name="Kempken F."/>
            <person name="Kumar A."/>
            <person name="Marcet-Houben M."/>
            <person name="Poggeler S."/>
            <person name="Stajich J.E."/>
            <person name="Nowrousian M."/>
        </authorList>
    </citation>
    <scope>NUCLEOTIDE SEQUENCE [LARGE SCALE GENOMIC DNA]</scope>
    <source>
        <strain evidence="13">CBS 100304</strain>
        <tissue evidence="12">Vegetative mycelium</tissue>
    </source>
</reference>
<organism evidence="12 13">
    <name type="scientific">Pyronema omphalodes (strain CBS 100304)</name>
    <name type="common">Pyronema confluens</name>
    <dbReference type="NCBI Taxonomy" id="1076935"/>
    <lineage>
        <taxon>Eukaryota</taxon>
        <taxon>Fungi</taxon>
        <taxon>Dikarya</taxon>
        <taxon>Ascomycota</taxon>
        <taxon>Pezizomycotina</taxon>
        <taxon>Pezizomycetes</taxon>
        <taxon>Pezizales</taxon>
        <taxon>Pyronemataceae</taxon>
        <taxon>Pyronema</taxon>
    </lineage>
</organism>
<dbReference type="OrthoDB" id="270651at2759"/>
<dbReference type="SMART" id="SM00967">
    <property type="entry name" value="SpoU_sub_bind"/>
    <property type="match status" value="1"/>
</dbReference>
<dbReference type="CDD" id="cd18105">
    <property type="entry name" value="SpoU-like_MRM1"/>
    <property type="match status" value="1"/>
</dbReference>
<evidence type="ECO:0000256" key="6">
    <source>
        <dbReference type="ARBA" id="ARBA00022691"/>
    </source>
</evidence>
<gene>
    <name evidence="12" type="ORF">PCON_06669</name>
</gene>
<dbReference type="Pfam" id="PF08032">
    <property type="entry name" value="SpoU_sub_bind"/>
    <property type="match status" value="1"/>
</dbReference>
<name>U4KY33_PYROM</name>
<dbReference type="InterPro" id="IPR047261">
    <property type="entry name" value="MRM1_MeTrfase_dom"/>
</dbReference>
<dbReference type="STRING" id="1076935.U4KY33"/>
<sequence>MSFLRHFVHRTTSAARTTKGCRNYSLDSSIYKGLNEESRGAGGRFGRQREGRVAYEDAYRSDDKSRYGSDRDSEHRQSRYGNDRDWEPKQSKYGNDKDSEPRQSKYGNDKASIDYKPPELPLRHFDPYNKDPNNADWVRKPARELPRLKQDSEFLYGTNVVEAALKSGRRHMYRLYIYAGENRTKDSKIRDMKLKNMSRMHGVDVQETQDLGLLDAMSNSRPHNGYVLEASPILKIPILALGRMNFDKTRFSIQKAQHDITNSGIRINDLPSDIPNRYPGHYPILLMLDEILDPGNLGAILRTAYFLGVSALIVSEKNCAPLSPTCLKASAGAAEFMPILTQMIPQRMITNSQTNGWKFFAAMPPPYKKSNKYVALDAEMVREASKTAPTVIVMGGEGEGLRTTIVKECDKSVYIKAAEDVEPGIDSLNVSVAAGMLIQGFMPAWKA</sequence>
<dbReference type="InterPro" id="IPR029026">
    <property type="entry name" value="tRNA_m1G_MTases_N"/>
</dbReference>
<keyword evidence="8" id="KW-0496">Mitochondrion</keyword>
<dbReference type="InterPro" id="IPR001537">
    <property type="entry name" value="SpoU_MeTrfase"/>
</dbReference>
<dbReference type="GO" id="GO:0005739">
    <property type="term" value="C:mitochondrion"/>
    <property type="evidence" value="ECO:0007669"/>
    <property type="project" value="UniProtKB-SubCell"/>
</dbReference>
<dbReference type="Proteomes" id="UP000018144">
    <property type="component" value="Unassembled WGS sequence"/>
</dbReference>
<evidence type="ECO:0000256" key="8">
    <source>
        <dbReference type="ARBA" id="ARBA00023128"/>
    </source>
</evidence>
<dbReference type="InterPro" id="IPR013123">
    <property type="entry name" value="SpoU_subst-bd"/>
</dbReference>
<dbReference type="PANTHER" id="PTHR46103:SF1">
    <property type="entry name" value="RRNA METHYLTRANSFERASE 1, MITOCHONDRIAL"/>
    <property type="match status" value="1"/>
</dbReference>
<evidence type="ECO:0000256" key="10">
    <source>
        <dbReference type="SAM" id="MobiDB-lite"/>
    </source>
</evidence>
<evidence type="ECO:0000256" key="3">
    <source>
        <dbReference type="ARBA" id="ARBA00022552"/>
    </source>
</evidence>
<dbReference type="SUPFAM" id="SSF75217">
    <property type="entry name" value="alpha/beta knot"/>
    <property type="match status" value="1"/>
</dbReference>
<dbReference type="eggNOG" id="KOG0838">
    <property type="taxonomic scope" value="Eukaryota"/>
</dbReference>
<evidence type="ECO:0000259" key="11">
    <source>
        <dbReference type="SMART" id="SM00967"/>
    </source>
</evidence>
<evidence type="ECO:0000313" key="12">
    <source>
        <dbReference type="EMBL" id="CCX07082.1"/>
    </source>
</evidence>
<dbReference type="Gene3D" id="3.30.1330.30">
    <property type="match status" value="1"/>
</dbReference>
<keyword evidence="7" id="KW-0809">Transit peptide</keyword>
<keyword evidence="6" id="KW-0949">S-adenosyl-L-methionine</keyword>
<feature type="domain" description="RNA 2-O ribose methyltransferase substrate binding" evidence="11">
    <location>
        <begin position="154"/>
        <end position="236"/>
    </location>
</feature>
<dbReference type="Gene3D" id="3.40.1280.10">
    <property type="match status" value="1"/>
</dbReference>
<dbReference type="InterPro" id="IPR029028">
    <property type="entry name" value="Alpha/beta_knot_MTases"/>
</dbReference>
<dbReference type="InterPro" id="IPR047182">
    <property type="entry name" value="MRM1"/>
</dbReference>
<dbReference type="Pfam" id="PF00588">
    <property type="entry name" value="SpoU_methylase"/>
    <property type="match status" value="1"/>
</dbReference>
<evidence type="ECO:0000256" key="4">
    <source>
        <dbReference type="ARBA" id="ARBA00022603"/>
    </source>
</evidence>
<keyword evidence="5 12" id="KW-0808">Transferase</keyword>
<dbReference type="GO" id="GO:0003723">
    <property type="term" value="F:RNA binding"/>
    <property type="evidence" value="ECO:0007669"/>
    <property type="project" value="InterPro"/>
</dbReference>
<comment type="similarity">
    <text evidence="2">Belongs to the class IV-like SAM-binding methyltransferase superfamily. RNA methyltransferase TrmH family.</text>
</comment>
<keyword evidence="3" id="KW-0698">rRNA processing</keyword>
<keyword evidence="4 12" id="KW-0489">Methyltransferase</keyword>
<evidence type="ECO:0000256" key="7">
    <source>
        <dbReference type="ARBA" id="ARBA00022946"/>
    </source>
</evidence>
<evidence type="ECO:0000256" key="5">
    <source>
        <dbReference type="ARBA" id="ARBA00022679"/>
    </source>
</evidence>